<evidence type="ECO:0000313" key="1">
    <source>
        <dbReference type="EMBL" id="KAK3761331.1"/>
    </source>
</evidence>
<dbReference type="AlphaFoldDB" id="A0AAE0Z2Z8"/>
<reference evidence="1" key="1">
    <citation type="journal article" date="2023" name="G3 (Bethesda)">
        <title>A reference genome for the long-term kleptoplast-retaining sea slug Elysia crispata morphotype clarki.</title>
        <authorList>
            <person name="Eastman K.E."/>
            <person name="Pendleton A.L."/>
            <person name="Shaikh M.A."/>
            <person name="Suttiyut T."/>
            <person name="Ogas R."/>
            <person name="Tomko P."/>
            <person name="Gavelis G."/>
            <person name="Widhalm J.R."/>
            <person name="Wisecaver J.H."/>
        </authorList>
    </citation>
    <scope>NUCLEOTIDE SEQUENCE</scope>
    <source>
        <strain evidence="1">ECLA1</strain>
    </source>
</reference>
<sequence>MHQLSKTVFSVFVWSTDQYRSLMAHWSTRLRDCRVRGGLEMYTLHYKCLCVSYPVDGALVDKIERLSGQRRTGDVYITLYMCVSYPVDGALVDKIDRLSGQRRTGDVYITLYVCVCVLPSCWRTGRQD</sequence>
<comment type="caution">
    <text evidence="1">The sequence shown here is derived from an EMBL/GenBank/DDBJ whole genome shotgun (WGS) entry which is preliminary data.</text>
</comment>
<dbReference type="EMBL" id="JAWDGP010004909">
    <property type="protein sequence ID" value="KAK3761331.1"/>
    <property type="molecule type" value="Genomic_DNA"/>
</dbReference>
<gene>
    <name evidence="1" type="ORF">RRG08_055296</name>
</gene>
<protein>
    <submittedName>
        <fullName evidence="1">Uncharacterized protein</fullName>
    </submittedName>
</protein>
<keyword evidence="2" id="KW-1185">Reference proteome</keyword>
<dbReference type="Proteomes" id="UP001283361">
    <property type="component" value="Unassembled WGS sequence"/>
</dbReference>
<organism evidence="1 2">
    <name type="scientific">Elysia crispata</name>
    <name type="common">lettuce slug</name>
    <dbReference type="NCBI Taxonomy" id="231223"/>
    <lineage>
        <taxon>Eukaryota</taxon>
        <taxon>Metazoa</taxon>
        <taxon>Spiralia</taxon>
        <taxon>Lophotrochozoa</taxon>
        <taxon>Mollusca</taxon>
        <taxon>Gastropoda</taxon>
        <taxon>Heterobranchia</taxon>
        <taxon>Euthyneura</taxon>
        <taxon>Panpulmonata</taxon>
        <taxon>Sacoglossa</taxon>
        <taxon>Placobranchoidea</taxon>
        <taxon>Plakobranchidae</taxon>
        <taxon>Elysia</taxon>
    </lineage>
</organism>
<evidence type="ECO:0000313" key="2">
    <source>
        <dbReference type="Proteomes" id="UP001283361"/>
    </source>
</evidence>
<accession>A0AAE0Z2Z8</accession>
<proteinExistence type="predicted"/>
<name>A0AAE0Z2Z8_9GAST</name>